<proteinExistence type="predicted"/>
<dbReference type="Pfam" id="PF13499">
    <property type="entry name" value="EF-hand_7"/>
    <property type="match status" value="1"/>
</dbReference>
<dbReference type="SUPFAM" id="SSF47473">
    <property type="entry name" value="EF-hand"/>
    <property type="match status" value="1"/>
</dbReference>
<evidence type="ECO:0000313" key="3">
    <source>
        <dbReference type="Proteomes" id="UP001211065"/>
    </source>
</evidence>
<feature type="domain" description="EF-hand" evidence="1">
    <location>
        <begin position="104"/>
        <end position="139"/>
    </location>
</feature>
<sequence length="171" mass="19665">MGKKSDKEAAVEVIPEKSFSDEALLEISKNIAKAFRVFDSLGNDTCDVREIGTVFRSLNVYPSEEQLKGWIIELEDDEPTGYIHFAKFNALALKVITSNIVKRANEEELYRAFLTLDMDKRGYLLPEELRNFLQNDGEKFSDEEMEEMLLTCTDPTEGKIFYEDFVVMLVK</sequence>
<reference evidence="2" key="1">
    <citation type="submission" date="2020-05" db="EMBL/GenBank/DDBJ databases">
        <title>Phylogenomic resolution of chytrid fungi.</title>
        <authorList>
            <person name="Stajich J.E."/>
            <person name="Amses K."/>
            <person name="Simmons R."/>
            <person name="Seto K."/>
            <person name="Myers J."/>
            <person name="Bonds A."/>
            <person name="Quandt C.A."/>
            <person name="Barry K."/>
            <person name="Liu P."/>
            <person name="Grigoriev I."/>
            <person name="Longcore J.E."/>
            <person name="James T.Y."/>
        </authorList>
    </citation>
    <scope>NUCLEOTIDE SEQUENCE</scope>
    <source>
        <strain evidence="2">JEL0476</strain>
    </source>
</reference>
<keyword evidence="3" id="KW-1185">Reference proteome</keyword>
<protein>
    <submittedName>
        <fullName evidence="2">Dynein regulatory complex protein 8</fullName>
    </submittedName>
</protein>
<accession>A0AAD5UAX0</accession>
<dbReference type="EMBL" id="JADGJW010000024">
    <property type="protein sequence ID" value="KAJ3227016.1"/>
    <property type="molecule type" value="Genomic_DNA"/>
</dbReference>
<dbReference type="PANTHER" id="PTHR46763:SF1">
    <property type="entry name" value="DYNEIN REGULATORY COMPLEX PROTEIN 8"/>
    <property type="match status" value="1"/>
</dbReference>
<dbReference type="GO" id="GO:0005509">
    <property type="term" value="F:calcium ion binding"/>
    <property type="evidence" value="ECO:0007669"/>
    <property type="project" value="InterPro"/>
</dbReference>
<dbReference type="Gene3D" id="1.10.238.10">
    <property type="entry name" value="EF-hand"/>
    <property type="match status" value="2"/>
</dbReference>
<dbReference type="Proteomes" id="UP001211065">
    <property type="component" value="Unassembled WGS sequence"/>
</dbReference>
<dbReference type="AlphaFoldDB" id="A0AAD5UAX0"/>
<dbReference type="PANTHER" id="PTHR46763">
    <property type="entry name" value="DYNEIN REGULATORY COMPLEX PROTEIN 8"/>
    <property type="match status" value="1"/>
</dbReference>
<dbReference type="InterPro" id="IPR002048">
    <property type="entry name" value="EF_hand_dom"/>
</dbReference>
<name>A0AAD5UAX0_9FUNG</name>
<evidence type="ECO:0000313" key="2">
    <source>
        <dbReference type="EMBL" id="KAJ3227016.1"/>
    </source>
</evidence>
<comment type="caution">
    <text evidence="2">The sequence shown here is derived from an EMBL/GenBank/DDBJ whole genome shotgun (WGS) entry which is preliminary data.</text>
</comment>
<dbReference type="InterPro" id="IPR011992">
    <property type="entry name" value="EF-hand-dom_pair"/>
</dbReference>
<dbReference type="PROSITE" id="PS50222">
    <property type="entry name" value="EF_HAND_2"/>
    <property type="match status" value="1"/>
</dbReference>
<organism evidence="2 3">
    <name type="scientific">Clydaea vesicula</name>
    <dbReference type="NCBI Taxonomy" id="447962"/>
    <lineage>
        <taxon>Eukaryota</taxon>
        <taxon>Fungi</taxon>
        <taxon>Fungi incertae sedis</taxon>
        <taxon>Chytridiomycota</taxon>
        <taxon>Chytridiomycota incertae sedis</taxon>
        <taxon>Chytridiomycetes</taxon>
        <taxon>Lobulomycetales</taxon>
        <taxon>Lobulomycetaceae</taxon>
        <taxon>Clydaea</taxon>
    </lineage>
</organism>
<gene>
    <name evidence="2" type="primary">EFCAB2</name>
    <name evidence="2" type="ORF">HK099_003639</name>
</gene>
<dbReference type="FunFam" id="1.10.238.10:FF:000001">
    <property type="entry name" value="Calmodulin 1"/>
    <property type="match status" value="1"/>
</dbReference>
<evidence type="ECO:0000259" key="1">
    <source>
        <dbReference type="PROSITE" id="PS50222"/>
    </source>
</evidence>